<dbReference type="Gene3D" id="3.40.190.10">
    <property type="entry name" value="Periplasmic binding protein-like II"/>
    <property type="match status" value="2"/>
</dbReference>
<evidence type="ECO:0000313" key="5">
    <source>
        <dbReference type="EMBL" id="QGF23656.1"/>
    </source>
</evidence>
<dbReference type="Proteomes" id="UP000386847">
    <property type="component" value="Chromosome"/>
</dbReference>
<dbReference type="SUPFAM" id="SSF53850">
    <property type="entry name" value="Periplasmic binding protein-like II"/>
    <property type="match status" value="1"/>
</dbReference>
<name>A0A5Q2FH58_9ACTN</name>
<keyword evidence="4" id="KW-0500">Molybdenum</keyword>
<evidence type="ECO:0000256" key="3">
    <source>
        <dbReference type="ARBA" id="ARBA00022729"/>
    </source>
</evidence>
<evidence type="ECO:0000256" key="2">
    <source>
        <dbReference type="ARBA" id="ARBA00022723"/>
    </source>
</evidence>
<gene>
    <name evidence="5" type="primary">modA</name>
    <name evidence="5" type="ORF">Rai3103_08210</name>
</gene>
<evidence type="ECO:0000313" key="6">
    <source>
        <dbReference type="Proteomes" id="UP000386847"/>
    </source>
</evidence>
<comment type="similarity">
    <text evidence="1">Belongs to the bacterial solute-binding protein ModA family.</text>
</comment>
<proteinExistence type="inferred from homology"/>
<evidence type="ECO:0000256" key="4">
    <source>
        <dbReference type="PIRSR" id="PIRSR004846-1"/>
    </source>
</evidence>
<feature type="binding site" evidence="4">
    <location>
        <position position="98"/>
    </location>
    <ligand>
        <name>molybdate</name>
        <dbReference type="ChEBI" id="CHEBI:36264"/>
    </ligand>
</feature>
<dbReference type="PANTHER" id="PTHR30632:SF0">
    <property type="entry name" value="SULFATE-BINDING PROTEIN"/>
    <property type="match status" value="1"/>
</dbReference>
<feature type="binding site" evidence="4">
    <location>
        <position position="218"/>
    </location>
    <ligand>
        <name>molybdate</name>
        <dbReference type="ChEBI" id="CHEBI:36264"/>
    </ligand>
</feature>
<dbReference type="AlphaFoldDB" id="A0A5Q2FH58"/>
<dbReference type="KEGG" id="rain:Rai3103_08210"/>
<dbReference type="PANTHER" id="PTHR30632">
    <property type="entry name" value="MOLYBDATE-BINDING PERIPLASMIC PROTEIN"/>
    <property type="match status" value="1"/>
</dbReference>
<dbReference type="GO" id="GO:0015689">
    <property type="term" value="P:molybdate ion transport"/>
    <property type="evidence" value="ECO:0007669"/>
    <property type="project" value="InterPro"/>
</dbReference>
<dbReference type="NCBIfam" id="TIGR01256">
    <property type="entry name" value="modA"/>
    <property type="match status" value="1"/>
</dbReference>
<dbReference type="GO" id="GO:0030973">
    <property type="term" value="F:molybdate ion binding"/>
    <property type="evidence" value="ECO:0007669"/>
    <property type="project" value="TreeGrafter"/>
</dbReference>
<feature type="binding site" evidence="4">
    <location>
        <position position="200"/>
    </location>
    <ligand>
        <name>molybdate</name>
        <dbReference type="ChEBI" id="CHEBI:36264"/>
    </ligand>
</feature>
<organism evidence="5 6">
    <name type="scientific">Raineyella fluvialis</name>
    <dbReference type="NCBI Taxonomy" id="2662261"/>
    <lineage>
        <taxon>Bacteria</taxon>
        <taxon>Bacillati</taxon>
        <taxon>Actinomycetota</taxon>
        <taxon>Actinomycetes</taxon>
        <taxon>Propionibacteriales</taxon>
        <taxon>Propionibacteriaceae</taxon>
        <taxon>Raineyella</taxon>
    </lineage>
</organism>
<dbReference type="GO" id="GO:0046872">
    <property type="term" value="F:metal ion binding"/>
    <property type="evidence" value="ECO:0007669"/>
    <property type="project" value="UniProtKB-KW"/>
</dbReference>
<keyword evidence="2 4" id="KW-0479">Metal-binding</keyword>
<accession>A0A5Q2FH58</accession>
<feature type="binding site" evidence="4">
    <location>
        <position position="70"/>
    </location>
    <ligand>
        <name>molybdate</name>
        <dbReference type="ChEBI" id="CHEBI:36264"/>
    </ligand>
</feature>
<reference evidence="5 6" key="1">
    <citation type="submission" date="2019-10" db="EMBL/GenBank/DDBJ databases">
        <title>Genomic analysis of Raineyella sp. CBA3103.</title>
        <authorList>
            <person name="Roh S.W."/>
        </authorList>
    </citation>
    <scope>NUCLEOTIDE SEQUENCE [LARGE SCALE GENOMIC DNA]</scope>
    <source>
        <strain evidence="5 6">CBA3103</strain>
    </source>
</reference>
<keyword evidence="3" id="KW-0732">Signal</keyword>
<dbReference type="Pfam" id="PF13531">
    <property type="entry name" value="SBP_bac_11"/>
    <property type="match status" value="1"/>
</dbReference>
<dbReference type="RefSeq" id="WP_153572186.1">
    <property type="nucleotide sequence ID" value="NZ_CP045725.1"/>
</dbReference>
<evidence type="ECO:0000256" key="1">
    <source>
        <dbReference type="ARBA" id="ARBA00009175"/>
    </source>
</evidence>
<sequence length="286" mass="28311">MTVPRADRPAVGPSRHWRVSATARLLVTAIMAIVGLSACGSPAPSAGQAASGAGQSSTSATTLTVFAAASLAGPFDQIATAFSAAHPGVTVRYSYGGSSDLVSQLAAGAPADVLATADERTMQQAKDQGLVPQSTLFATNQLAILVAKGNPLGIVGARDLSHPALKLVTCAPQVPCGAATDRTLKAAGISVSPVSEEANVTDTAGKVTSGQADAAVVYTTDVAKAEAAGKGTGIPLGIDQTPNRYPLGVTTSGAKGSAAAAAQDYVAYVTGPDGQAILARAGFGRP</sequence>
<dbReference type="InterPro" id="IPR050682">
    <property type="entry name" value="ModA/WtpA"/>
</dbReference>
<protein>
    <submittedName>
        <fullName evidence="5">Molybdate ABC transporter substrate-binding protein</fullName>
    </submittedName>
</protein>
<dbReference type="InterPro" id="IPR005950">
    <property type="entry name" value="ModA"/>
</dbReference>
<dbReference type="EMBL" id="CP045725">
    <property type="protein sequence ID" value="QGF23656.1"/>
    <property type="molecule type" value="Genomic_DNA"/>
</dbReference>
<keyword evidence="6" id="KW-1185">Reference proteome</keyword>
<dbReference type="PIRSF" id="PIRSF004846">
    <property type="entry name" value="ModA"/>
    <property type="match status" value="1"/>
</dbReference>